<keyword evidence="2" id="KW-0547">Nucleotide-binding</keyword>
<evidence type="ECO:0000313" key="3">
    <source>
        <dbReference type="EMBL" id="HIU43460.1"/>
    </source>
</evidence>
<keyword evidence="2" id="KW-0067">ATP-binding</keyword>
<accession>A0A9D1IT89</accession>
<dbReference type="GO" id="GO:0005737">
    <property type="term" value="C:cytoplasm"/>
    <property type="evidence" value="ECO:0007669"/>
    <property type="project" value="UniProtKB-SubCell"/>
</dbReference>
<dbReference type="GO" id="GO:0016879">
    <property type="term" value="F:ligase activity, forming carbon-nitrogen bonds"/>
    <property type="evidence" value="ECO:0007669"/>
    <property type="project" value="UniProtKB-UniRule"/>
</dbReference>
<sequence>MKTCGIVCEYNPFHTGHMAQIAAVRTRLGSDTAIVCCMSGNFVQRGEPAVAPRHLRAESALHGGADLVLELPLPWSLSSAEGFARAAVSLLTSTGVVTHLAFGAEDPDLGRLQALADAALEKSTIDATLEHLGTGIPYARARERALYARLRSEAELLRRPNNTLAIEYLKALRSLQSGVQPIALPREGAGHDGEPADGFASATWLRERLRSDDWESVRPYLPRASFDLLADGARHGKLMLSLERFECALLPQLLRMGIDELAALPGASEGLEHRLYDAIRQGRSFDAVWQAAKTKRYPASRLRRMLLCAFLGVTASDQAQPIPYIRVLGLSQTGRTLLRDMAQKSALPVVTRPAEIKALSQQALALFEREVLADDLYRLALPGWQHEQAGDAWRRQPVIL</sequence>
<evidence type="ECO:0000256" key="2">
    <source>
        <dbReference type="HAMAP-Rule" id="MF_01539"/>
    </source>
</evidence>
<feature type="binding site" evidence="2">
    <location>
        <begin position="7"/>
        <end position="20"/>
    </location>
    <ligand>
        <name>ATP</name>
        <dbReference type="ChEBI" id="CHEBI:30616"/>
    </ligand>
</feature>
<comment type="caution">
    <text evidence="2">Lacks conserved residue(s) required for the propagation of feature annotation.</text>
</comment>
<comment type="catalytic activity">
    <reaction evidence="2">
        <text>cytidine(34) in elongator tRNA(Met) + acetate + ATP = N(4)-acetylcytidine(34) in elongator tRNA(Met) + AMP + diphosphate</text>
        <dbReference type="Rhea" id="RHEA:58144"/>
        <dbReference type="Rhea" id="RHEA-COMP:10693"/>
        <dbReference type="Rhea" id="RHEA-COMP:10694"/>
        <dbReference type="ChEBI" id="CHEBI:30089"/>
        <dbReference type="ChEBI" id="CHEBI:30616"/>
        <dbReference type="ChEBI" id="CHEBI:33019"/>
        <dbReference type="ChEBI" id="CHEBI:74900"/>
        <dbReference type="ChEBI" id="CHEBI:82748"/>
        <dbReference type="ChEBI" id="CHEBI:456215"/>
    </reaction>
</comment>
<keyword evidence="1 2" id="KW-0819">tRNA processing</keyword>
<keyword evidence="2" id="KW-0820">tRNA-binding</keyword>
<evidence type="ECO:0000256" key="1">
    <source>
        <dbReference type="ARBA" id="ARBA00022694"/>
    </source>
</evidence>
<dbReference type="PANTHER" id="PTHR37825:SF1">
    <property type="entry name" value="TRNA(MET) CYTIDINE ACETATE LIGASE"/>
    <property type="match status" value="1"/>
</dbReference>
<proteinExistence type="inferred from homology"/>
<dbReference type="EC" id="6.3.4.-" evidence="2"/>
<comment type="caution">
    <text evidence="3">The sequence shown here is derived from an EMBL/GenBank/DDBJ whole genome shotgun (WGS) entry which is preliminary data.</text>
</comment>
<evidence type="ECO:0000313" key="4">
    <source>
        <dbReference type="Proteomes" id="UP000824073"/>
    </source>
</evidence>
<dbReference type="AlphaFoldDB" id="A0A9D1IT89"/>
<dbReference type="Gene3D" id="3.40.50.620">
    <property type="entry name" value="HUPs"/>
    <property type="match status" value="1"/>
</dbReference>
<dbReference type="GO" id="GO:0006400">
    <property type="term" value="P:tRNA modification"/>
    <property type="evidence" value="ECO:0007669"/>
    <property type="project" value="UniProtKB-UniRule"/>
</dbReference>
<dbReference type="EMBL" id="DVMR01000035">
    <property type="protein sequence ID" value="HIU43460.1"/>
    <property type="molecule type" value="Genomic_DNA"/>
</dbReference>
<dbReference type="GO" id="GO:0005524">
    <property type="term" value="F:ATP binding"/>
    <property type="evidence" value="ECO:0007669"/>
    <property type="project" value="UniProtKB-KW"/>
</dbReference>
<dbReference type="GO" id="GO:0000049">
    <property type="term" value="F:tRNA binding"/>
    <property type="evidence" value="ECO:0007669"/>
    <property type="project" value="UniProtKB-KW"/>
</dbReference>
<reference evidence="3" key="1">
    <citation type="submission" date="2020-10" db="EMBL/GenBank/DDBJ databases">
        <authorList>
            <person name="Gilroy R."/>
        </authorList>
    </citation>
    <scope>NUCLEOTIDE SEQUENCE</scope>
    <source>
        <strain evidence="3">CHK191-8634</strain>
    </source>
</reference>
<keyword evidence="2" id="KW-0963">Cytoplasm</keyword>
<comment type="subcellular location">
    <subcellularLocation>
        <location evidence="2">Cytoplasm</location>
    </subcellularLocation>
</comment>
<keyword evidence="2" id="KW-0436">Ligase</keyword>
<comment type="similarity">
    <text evidence="2">Belongs to the TmcAL family.</text>
</comment>
<dbReference type="HAMAP" id="MF_01539">
    <property type="entry name" value="TmcAL"/>
    <property type="match status" value="1"/>
</dbReference>
<name>A0A9D1IT89_9CLOT</name>
<dbReference type="Proteomes" id="UP000824073">
    <property type="component" value="Unassembled WGS sequence"/>
</dbReference>
<feature type="binding site" evidence="2">
    <location>
        <position position="186"/>
    </location>
    <ligand>
        <name>ATP</name>
        <dbReference type="ChEBI" id="CHEBI:30616"/>
    </ligand>
</feature>
<organism evidence="3 4">
    <name type="scientific">Candidatus Ventrousia excrementavium</name>
    <dbReference type="NCBI Taxonomy" id="2840961"/>
    <lineage>
        <taxon>Bacteria</taxon>
        <taxon>Bacillati</taxon>
        <taxon>Bacillota</taxon>
        <taxon>Clostridia</taxon>
        <taxon>Eubacteriales</taxon>
        <taxon>Clostridiaceae</taxon>
        <taxon>Clostridiaceae incertae sedis</taxon>
        <taxon>Candidatus Ventrousia</taxon>
    </lineage>
</organism>
<keyword evidence="2" id="KW-0694">RNA-binding</keyword>
<dbReference type="InterPro" id="IPR008513">
    <property type="entry name" value="tRNA(Met)_cyd_acetate_ligase"/>
</dbReference>
<gene>
    <name evidence="2" type="primary">tmcAL</name>
    <name evidence="3" type="ORF">IAB67_04100</name>
</gene>
<reference evidence="3" key="2">
    <citation type="journal article" date="2021" name="PeerJ">
        <title>Extensive microbial diversity within the chicken gut microbiome revealed by metagenomics and culture.</title>
        <authorList>
            <person name="Gilroy R."/>
            <person name="Ravi A."/>
            <person name="Getino M."/>
            <person name="Pursley I."/>
            <person name="Horton D.L."/>
            <person name="Alikhan N.F."/>
            <person name="Baker D."/>
            <person name="Gharbi K."/>
            <person name="Hall N."/>
            <person name="Watson M."/>
            <person name="Adriaenssens E.M."/>
            <person name="Foster-Nyarko E."/>
            <person name="Jarju S."/>
            <person name="Secka A."/>
            <person name="Antonio M."/>
            <person name="Oren A."/>
            <person name="Chaudhuri R.R."/>
            <person name="La Ragione R."/>
            <person name="Hildebrand F."/>
            <person name="Pallen M.J."/>
        </authorList>
    </citation>
    <scope>NUCLEOTIDE SEQUENCE</scope>
    <source>
        <strain evidence="3">CHK191-8634</strain>
    </source>
</reference>
<dbReference type="Pfam" id="PF05636">
    <property type="entry name" value="HIGH_NTase1"/>
    <property type="match status" value="1"/>
</dbReference>
<dbReference type="InterPro" id="IPR014729">
    <property type="entry name" value="Rossmann-like_a/b/a_fold"/>
</dbReference>
<dbReference type="PANTHER" id="PTHR37825">
    <property type="entry name" value="TRNA(MET) CYTIDINE ACETATE LIGASE"/>
    <property type="match status" value="1"/>
</dbReference>
<protein>
    <recommendedName>
        <fullName evidence="2">tRNA(Met) cytidine acetate ligase</fullName>
        <ecNumber evidence="2">6.3.4.-</ecNumber>
    </recommendedName>
</protein>
<dbReference type="SUPFAM" id="SSF52374">
    <property type="entry name" value="Nucleotidylyl transferase"/>
    <property type="match status" value="1"/>
</dbReference>
<feature type="binding site" evidence="2">
    <location>
        <position position="103"/>
    </location>
    <ligand>
        <name>ATP</name>
        <dbReference type="ChEBI" id="CHEBI:30616"/>
    </ligand>
</feature>
<comment type="function">
    <text evidence="2">Catalyzes the formation of N(4)-acetylcytidine (ac(4)C) at the wobble position of elongator tRNA(Met), using acetate and ATP as substrates. First activates an acetate ion to form acetyladenylate (Ac-AMP) and then transfers the acetyl group to tRNA to form ac(4)C34.</text>
</comment>
<feature type="binding site" evidence="2">
    <location>
        <position position="161"/>
    </location>
    <ligand>
        <name>ATP</name>
        <dbReference type="ChEBI" id="CHEBI:30616"/>
    </ligand>
</feature>